<reference evidence="11" key="1">
    <citation type="journal article" date="2014" name="Int. J. Syst. Evol. Microbiol.">
        <title>Complete genome sequence of Corynebacterium casei LMG S-19264T (=DSM 44701T), isolated from a smear-ripened cheese.</title>
        <authorList>
            <consortium name="US DOE Joint Genome Institute (JGI-PGF)"/>
            <person name="Walter F."/>
            <person name="Albersmeier A."/>
            <person name="Kalinowski J."/>
            <person name="Ruckert C."/>
        </authorList>
    </citation>
    <scope>NUCLEOTIDE SEQUENCE</scope>
    <source>
        <strain evidence="11">KCTC 12870</strain>
    </source>
</reference>
<dbReference type="Pfam" id="PF01618">
    <property type="entry name" value="MotA_ExbB"/>
    <property type="match status" value="1"/>
</dbReference>
<feature type="coiled-coil region" evidence="7">
    <location>
        <begin position="29"/>
        <end position="112"/>
    </location>
</feature>
<dbReference type="PANTHER" id="PTHR30625">
    <property type="entry name" value="PROTEIN TOLQ"/>
    <property type="match status" value="1"/>
</dbReference>
<feature type="transmembrane region" description="Helical" evidence="8">
    <location>
        <begin position="363"/>
        <end position="387"/>
    </location>
</feature>
<evidence type="ECO:0000256" key="6">
    <source>
        <dbReference type="RuleBase" id="RU004057"/>
    </source>
</evidence>
<dbReference type="GO" id="GO:0017038">
    <property type="term" value="P:protein import"/>
    <property type="evidence" value="ECO:0007669"/>
    <property type="project" value="TreeGrafter"/>
</dbReference>
<organism evidence="11 12">
    <name type="scientific">Cerasicoccus arenae</name>
    <dbReference type="NCBI Taxonomy" id="424488"/>
    <lineage>
        <taxon>Bacteria</taxon>
        <taxon>Pseudomonadati</taxon>
        <taxon>Verrucomicrobiota</taxon>
        <taxon>Opitutia</taxon>
        <taxon>Puniceicoccales</taxon>
        <taxon>Cerasicoccaceae</taxon>
        <taxon>Cerasicoccus</taxon>
    </lineage>
</organism>
<reference evidence="11" key="2">
    <citation type="submission" date="2020-09" db="EMBL/GenBank/DDBJ databases">
        <authorList>
            <person name="Sun Q."/>
            <person name="Kim S."/>
        </authorList>
    </citation>
    <scope>NUCLEOTIDE SEQUENCE</scope>
    <source>
        <strain evidence="11">KCTC 12870</strain>
    </source>
</reference>
<dbReference type="GO" id="GO:0005886">
    <property type="term" value="C:plasma membrane"/>
    <property type="evidence" value="ECO:0007669"/>
    <property type="project" value="UniProtKB-SubCell"/>
</dbReference>
<dbReference type="EMBL" id="BMXG01000010">
    <property type="protein sequence ID" value="GHC02208.1"/>
    <property type="molecule type" value="Genomic_DNA"/>
</dbReference>
<evidence type="ECO:0000313" key="12">
    <source>
        <dbReference type="Proteomes" id="UP000642829"/>
    </source>
</evidence>
<evidence type="ECO:0000256" key="2">
    <source>
        <dbReference type="ARBA" id="ARBA00022475"/>
    </source>
</evidence>
<keyword evidence="12" id="KW-1185">Reference proteome</keyword>
<accession>A0A8J3GEA5</accession>
<comment type="caution">
    <text evidence="11">The sequence shown here is derived from an EMBL/GenBank/DDBJ whole genome shotgun (WGS) entry which is preliminary data.</text>
</comment>
<feature type="transmembrane region" description="Helical" evidence="8">
    <location>
        <begin position="407"/>
        <end position="428"/>
    </location>
</feature>
<keyword evidence="7" id="KW-0175">Coiled coil</keyword>
<evidence type="ECO:0000256" key="3">
    <source>
        <dbReference type="ARBA" id="ARBA00022692"/>
    </source>
</evidence>
<dbReference type="InterPro" id="IPR002898">
    <property type="entry name" value="MotA_ExbB_proton_chnl"/>
</dbReference>
<evidence type="ECO:0000256" key="4">
    <source>
        <dbReference type="ARBA" id="ARBA00022989"/>
    </source>
</evidence>
<comment type="similarity">
    <text evidence="6">Belongs to the exbB/tolQ family.</text>
</comment>
<evidence type="ECO:0000256" key="8">
    <source>
        <dbReference type="SAM" id="Phobius"/>
    </source>
</evidence>
<keyword evidence="3 8" id="KW-0812">Transmembrane</keyword>
<gene>
    <name evidence="11" type="ORF">GCM10007047_18420</name>
</gene>
<evidence type="ECO:0000256" key="9">
    <source>
        <dbReference type="SAM" id="SignalP"/>
    </source>
</evidence>
<keyword evidence="2" id="KW-1003">Cell membrane</keyword>
<comment type="subcellular location">
    <subcellularLocation>
        <location evidence="1">Cell membrane</location>
        <topology evidence="1">Multi-pass membrane protein</topology>
    </subcellularLocation>
    <subcellularLocation>
        <location evidence="6">Membrane</location>
        <topology evidence="6">Multi-pass membrane protein</topology>
    </subcellularLocation>
</comment>
<keyword evidence="4 8" id="KW-1133">Transmembrane helix</keyword>
<evidence type="ECO:0000259" key="10">
    <source>
        <dbReference type="Pfam" id="PF01618"/>
    </source>
</evidence>
<keyword evidence="5 8" id="KW-0472">Membrane</keyword>
<evidence type="ECO:0000256" key="1">
    <source>
        <dbReference type="ARBA" id="ARBA00004651"/>
    </source>
</evidence>
<dbReference type="InterPro" id="IPR050790">
    <property type="entry name" value="ExbB/TolQ_transport"/>
</dbReference>
<dbReference type="RefSeq" id="WP_189514357.1">
    <property type="nucleotide sequence ID" value="NZ_BMXG01000010.1"/>
</dbReference>
<evidence type="ECO:0000256" key="7">
    <source>
        <dbReference type="SAM" id="Coils"/>
    </source>
</evidence>
<dbReference type="AlphaFoldDB" id="A0A8J3GEA5"/>
<evidence type="ECO:0000256" key="5">
    <source>
        <dbReference type="ARBA" id="ARBA00023136"/>
    </source>
</evidence>
<evidence type="ECO:0000313" key="11">
    <source>
        <dbReference type="EMBL" id="GHC02208.1"/>
    </source>
</evidence>
<dbReference type="PANTHER" id="PTHR30625:SF11">
    <property type="entry name" value="MOTA_TOLQ_EXBB PROTON CHANNEL DOMAIN-CONTAINING PROTEIN"/>
    <property type="match status" value="1"/>
</dbReference>
<feature type="transmembrane region" description="Helical" evidence="8">
    <location>
        <begin position="268"/>
        <end position="285"/>
    </location>
</feature>
<feature type="domain" description="MotA/TolQ/ExbB proton channel" evidence="10">
    <location>
        <begin position="329"/>
        <end position="443"/>
    </location>
</feature>
<feature type="chain" id="PRO_5035274089" evidence="9">
    <location>
        <begin position="24"/>
        <end position="469"/>
    </location>
</feature>
<keyword evidence="6" id="KW-0813">Transport</keyword>
<name>A0A8J3GEA5_9BACT</name>
<keyword evidence="6" id="KW-0653">Protein transport</keyword>
<proteinExistence type="inferred from homology"/>
<sequence>MKRIHAFTVTFGLVGLLSAPLIAQDINVDERLEDALKQLDVVNQEIRNEKIPLSKAVSEIETKVVRLEREYDNLLKQRDSRTIDLNSLERQVKQMKDQADFVQNRLNEFISEFEGRINISELPAYAELISAAELAPTNVNLSPEQKRALQFDVIEAAMTRVENLIGGYAYEGAALSPDMELVDGKFAFMGPSVFFSSNDGQVYGLVETQLNAADPVVVDLPDSVDQGISKAIQTGAGNMPFDSTLGKAIKVAKAEKHLMAYVEDGGEVGYVIIGLGFIACFLALFKCAEIFSFKVAMPKHIDAILDDVDKGDMKAAQDKANSIGGAAGEMLAAGVVNSEEKRGILEEMMFERILKARPYLERFLPFLAITAAAAPLLGLLGTVIGMIKTFQLITIFGTGDAKSLSTGISEALVTTALGLIVAIPVLILHGMLSRMAKRKLGLLEQGAVAFVNGVMSRRHDNKGGSESTH</sequence>
<dbReference type="Proteomes" id="UP000642829">
    <property type="component" value="Unassembled WGS sequence"/>
</dbReference>
<protein>
    <submittedName>
        <fullName evidence="11">Biopolymer transporter ExbB</fullName>
    </submittedName>
</protein>
<keyword evidence="9" id="KW-0732">Signal</keyword>
<feature type="signal peptide" evidence="9">
    <location>
        <begin position="1"/>
        <end position="23"/>
    </location>
</feature>